<sequence length="49" mass="5979">MKKRSFVLLFIYLFAMTNLFSSMPINADITIEYVILYDEYHGQFFDREF</sequence>
<accession>X1I9A5</accession>
<feature type="non-terminal residue" evidence="1">
    <location>
        <position position="49"/>
    </location>
</feature>
<evidence type="ECO:0000313" key="1">
    <source>
        <dbReference type="EMBL" id="GAH62684.1"/>
    </source>
</evidence>
<reference evidence="1" key="1">
    <citation type="journal article" date="2014" name="Front. Microbiol.">
        <title>High frequency of phylogenetically diverse reductive dehalogenase-homologous genes in deep subseafloor sedimentary metagenomes.</title>
        <authorList>
            <person name="Kawai M."/>
            <person name="Futagami T."/>
            <person name="Toyoda A."/>
            <person name="Takaki Y."/>
            <person name="Nishi S."/>
            <person name="Hori S."/>
            <person name="Arai W."/>
            <person name="Tsubouchi T."/>
            <person name="Morono Y."/>
            <person name="Uchiyama I."/>
            <person name="Ito T."/>
            <person name="Fujiyama A."/>
            <person name="Inagaki F."/>
            <person name="Takami H."/>
        </authorList>
    </citation>
    <scope>NUCLEOTIDE SEQUENCE</scope>
    <source>
        <strain evidence="1">Expedition CK06-06</strain>
    </source>
</reference>
<dbReference type="AlphaFoldDB" id="X1I9A5"/>
<comment type="caution">
    <text evidence="1">The sequence shown here is derived from an EMBL/GenBank/DDBJ whole genome shotgun (WGS) entry which is preliminary data.</text>
</comment>
<organism evidence="1">
    <name type="scientific">marine sediment metagenome</name>
    <dbReference type="NCBI Taxonomy" id="412755"/>
    <lineage>
        <taxon>unclassified sequences</taxon>
        <taxon>metagenomes</taxon>
        <taxon>ecological metagenomes</taxon>
    </lineage>
</organism>
<protein>
    <submittedName>
        <fullName evidence="1">Uncharacterized protein</fullName>
    </submittedName>
</protein>
<dbReference type="EMBL" id="BARU01034298">
    <property type="protein sequence ID" value="GAH62684.1"/>
    <property type="molecule type" value="Genomic_DNA"/>
</dbReference>
<gene>
    <name evidence="1" type="ORF">S03H2_53854</name>
</gene>
<name>X1I9A5_9ZZZZ</name>
<proteinExistence type="predicted"/>